<accession>A0A1B6MV17</accession>
<dbReference type="PANTHER" id="PTHR28547">
    <property type="entry name" value="PROTEIN MMS22-LIKE"/>
    <property type="match status" value="1"/>
</dbReference>
<feature type="non-terminal residue" evidence="2">
    <location>
        <position position="1"/>
    </location>
</feature>
<dbReference type="InterPro" id="IPR029425">
    <property type="entry name" value="MMS22L_N"/>
</dbReference>
<dbReference type="InterPro" id="IPR042320">
    <property type="entry name" value="MMS22-like"/>
</dbReference>
<dbReference type="GO" id="GO:0031297">
    <property type="term" value="P:replication fork processing"/>
    <property type="evidence" value="ECO:0007669"/>
    <property type="project" value="InterPro"/>
</dbReference>
<dbReference type="EMBL" id="GEBQ01000245">
    <property type="protein sequence ID" value="JAT39732.1"/>
    <property type="molecule type" value="Transcribed_RNA"/>
</dbReference>
<dbReference type="GO" id="GO:0043596">
    <property type="term" value="C:nuclear replication fork"/>
    <property type="evidence" value="ECO:0007669"/>
    <property type="project" value="TreeGrafter"/>
</dbReference>
<feature type="domain" description="Protein MMS22-like N-terminal" evidence="1">
    <location>
        <begin position="1"/>
        <end position="92"/>
    </location>
</feature>
<feature type="non-terminal residue" evidence="2">
    <location>
        <position position="99"/>
    </location>
</feature>
<gene>
    <name evidence="2" type="ORF">g.54095</name>
</gene>
<evidence type="ECO:0000259" key="1">
    <source>
        <dbReference type="Pfam" id="PF14910"/>
    </source>
</evidence>
<dbReference type="Pfam" id="PF14910">
    <property type="entry name" value="MMS22L_N"/>
    <property type="match status" value="1"/>
</dbReference>
<name>A0A1B6MV17_9HEMI</name>
<dbReference type="AlphaFoldDB" id="A0A1B6MV17"/>
<dbReference type="PANTHER" id="PTHR28547:SF1">
    <property type="entry name" value="PROTEIN MMS22-LIKE"/>
    <property type="match status" value="1"/>
</dbReference>
<sequence length="99" mass="10925">RIYSKISPSKMQTLTEMGLYHIASLFLTLAITADLTEVCKKLQVLLGALGESELEGGLRKLVWRTHLSVCLLAAERGQDFSVFLSPITNSLDNISTTQQ</sequence>
<organism evidence="2">
    <name type="scientific">Graphocephala atropunctata</name>
    <dbReference type="NCBI Taxonomy" id="36148"/>
    <lineage>
        <taxon>Eukaryota</taxon>
        <taxon>Metazoa</taxon>
        <taxon>Ecdysozoa</taxon>
        <taxon>Arthropoda</taxon>
        <taxon>Hexapoda</taxon>
        <taxon>Insecta</taxon>
        <taxon>Pterygota</taxon>
        <taxon>Neoptera</taxon>
        <taxon>Paraneoptera</taxon>
        <taxon>Hemiptera</taxon>
        <taxon>Auchenorrhyncha</taxon>
        <taxon>Membracoidea</taxon>
        <taxon>Cicadellidae</taxon>
        <taxon>Cicadellinae</taxon>
        <taxon>Cicadellini</taxon>
        <taxon>Graphocephala</taxon>
    </lineage>
</organism>
<protein>
    <recommendedName>
        <fullName evidence="1">Protein MMS22-like N-terminal domain-containing protein</fullName>
    </recommendedName>
</protein>
<reference evidence="2" key="1">
    <citation type="submission" date="2015-11" db="EMBL/GenBank/DDBJ databases">
        <title>De novo transcriptome assembly of four potential Pierce s Disease insect vectors from Arizona vineyards.</title>
        <authorList>
            <person name="Tassone E.E."/>
        </authorList>
    </citation>
    <scope>NUCLEOTIDE SEQUENCE</scope>
</reference>
<dbReference type="GO" id="GO:0000724">
    <property type="term" value="P:double-strand break repair via homologous recombination"/>
    <property type="evidence" value="ECO:0007669"/>
    <property type="project" value="InterPro"/>
</dbReference>
<proteinExistence type="predicted"/>
<evidence type="ECO:0000313" key="2">
    <source>
        <dbReference type="EMBL" id="JAT39732.1"/>
    </source>
</evidence>